<accession>A0A7R8ZBJ2</accession>
<dbReference type="Pfam" id="PF00501">
    <property type="entry name" value="AMP-binding"/>
    <property type="match status" value="1"/>
</dbReference>
<evidence type="ECO:0000256" key="4">
    <source>
        <dbReference type="ARBA" id="ARBA00022842"/>
    </source>
</evidence>
<evidence type="ECO:0000256" key="1">
    <source>
        <dbReference type="ARBA" id="ARBA00001946"/>
    </source>
</evidence>
<evidence type="ECO:0000259" key="6">
    <source>
        <dbReference type="Pfam" id="PF00501"/>
    </source>
</evidence>
<feature type="domain" description="AMP-dependent synthetase/ligase" evidence="6">
    <location>
        <begin position="63"/>
        <end position="184"/>
    </location>
</feature>
<dbReference type="GO" id="GO:0005777">
    <property type="term" value="C:peroxisome"/>
    <property type="evidence" value="ECO:0007669"/>
    <property type="project" value="UniProtKB-SubCell"/>
</dbReference>
<dbReference type="Pfam" id="PF13193">
    <property type="entry name" value="AMP-binding_C"/>
    <property type="match status" value="1"/>
</dbReference>
<dbReference type="AlphaFoldDB" id="A0A7R8ZBJ2"/>
<dbReference type="GO" id="GO:0016405">
    <property type="term" value="F:CoA-ligase activity"/>
    <property type="evidence" value="ECO:0007669"/>
    <property type="project" value="TreeGrafter"/>
</dbReference>
<evidence type="ECO:0000256" key="2">
    <source>
        <dbReference type="ARBA" id="ARBA00004275"/>
    </source>
</evidence>
<keyword evidence="4" id="KW-0460">Magnesium</keyword>
<dbReference type="EMBL" id="OA570681">
    <property type="protein sequence ID" value="CAD7203486.1"/>
    <property type="molecule type" value="Genomic_DNA"/>
</dbReference>
<dbReference type="SUPFAM" id="SSF56801">
    <property type="entry name" value="Acetyl-CoA synthetase-like"/>
    <property type="match status" value="1"/>
</dbReference>
<keyword evidence="5" id="KW-0576">Peroxisome</keyword>
<comment type="subcellular location">
    <subcellularLocation>
        <location evidence="2">Peroxisome</location>
    </subcellularLocation>
</comment>
<proteinExistence type="inferred from homology"/>
<dbReference type="Gene3D" id="2.30.38.10">
    <property type="entry name" value="Luciferase, Domain 3"/>
    <property type="match status" value="1"/>
</dbReference>
<dbReference type="Gene3D" id="3.40.50.980">
    <property type="match status" value="1"/>
</dbReference>
<feature type="domain" description="AMP-binding enzyme C-terminal" evidence="7">
    <location>
        <begin position="235"/>
        <end position="311"/>
    </location>
</feature>
<dbReference type="Gene3D" id="3.30.300.30">
    <property type="match status" value="1"/>
</dbReference>
<dbReference type="InterPro" id="IPR025110">
    <property type="entry name" value="AMP-bd_C"/>
</dbReference>
<dbReference type="InterPro" id="IPR000873">
    <property type="entry name" value="AMP-dep_synth/lig_dom"/>
</dbReference>
<dbReference type="InterPro" id="IPR045851">
    <property type="entry name" value="AMP-bd_C_sf"/>
</dbReference>
<evidence type="ECO:0000256" key="3">
    <source>
        <dbReference type="ARBA" id="ARBA00006432"/>
    </source>
</evidence>
<comment type="cofactor">
    <cofactor evidence="1">
        <name>Mg(2+)</name>
        <dbReference type="ChEBI" id="CHEBI:18420"/>
    </cofactor>
</comment>
<protein>
    <submittedName>
        <fullName evidence="8">Uncharacterized protein</fullName>
    </submittedName>
</protein>
<dbReference type="FunFam" id="3.30.300.30:FF:000007">
    <property type="entry name" value="4-coumarate--CoA ligase 2"/>
    <property type="match status" value="1"/>
</dbReference>
<reference evidence="8" key="1">
    <citation type="submission" date="2020-11" db="EMBL/GenBank/DDBJ databases">
        <authorList>
            <person name="Tran Van P."/>
        </authorList>
    </citation>
    <scope>NUCLEOTIDE SEQUENCE</scope>
</reference>
<evidence type="ECO:0000259" key="7">
    <source>
        <dbReference type="Pfam" id="PF13193"/>
    </source>
</evidence>
<organism evidence="8">
    <name type="scientific">Timema douglasi</name>
    <name type="common">Walking stick</name>
    <dbReference type="NCBI Taxonomy" id="61478"/>
    <lineage>
        <taxon>Eukaryota</taxon>
        <taxon>Metazoa</taxon>
        <taxon>Ecdysozoa</taxon>
        <taxon>Arthropoda</taxon>
        <taxon>Hexapoda</taxon>
        <taxon>Insecta</taxon>
        <taxon>Pterygota</taxon>
        <taxon>Neoptera</taxon>
        <taxon>Polyneoptera</taxon>
        <taxon>Phasmatodea</taxon>
        <taxon>Timematodea</taxon>
        <taxon>Timematoidea</taxon>
        <taxon>Timematidae</taxon>
        <taxon>Timema</taxon>
    </lineage>
</organism>
<comment type="similarity">
    <text evidence="3">Belongs to the ATP-dependent AMP-binding enzyme family.</text>
</comment>
<dbReference type="PANTHER" id="PTHR24096">
    <property type="entry name" value="LONG-CHAIN-FATTY-ACID--COA LIGASE"/>
    <property type="match status" value="1"/>
</dbReference>
<gene>
    <name evidence="8" type="ORF">TDIB3V08_LOCUS9654</name>
</gene>
<sequence>MVFIVSPSSLSFNMTPLFPIATHPMFLRKSPQVDQYDIAKILNIYYCPLMSLVQDDPPVPGTHVTLLFLVPTLLVFLGKSPKVDRYDLSSVKEIWCGAAPLSKEVQDQVTNRLKIRNVRQGYGLTETTLSVTFISGGRNKYGSCGTIAPGMTAKVVDLETGAPLGPNCCGELCFKGPLLMKGYLGDLQATSATMDYDGFLRTGDVGYYDKEGYFYIVERVKELIKYKSFQVPPAELEAILLTHPSVQDAAVIGIPDEMSGELPMAFIVKQPGATINSEMVTRFVAEHVSPQKRLHGGVEFIDAIPKTASGKILRRELRERYSRSNKAKL</sequence>
<evidence type="ECO:0000256" key="5">
    <source>
        <dbReference type="ARBA" id="ARBA00023140"/>
    </source>
</evidence>
<name>A0A7R8ZBJ2_TIMDO</name>
<dbReference type="PANTHER" id="PTHR24096:SF423">
    <property type="entry name" value="GM05240P"/>
    <property type="match status" value="1"/>
</dbReference>
<evidence type="ECO:0000313" key="8">
    <source>
        <dbReference type="EMBL" id="CAD7203486.1"/>
    </source>
</evidence>